<dbReference type="PANTHER" id="PTHR22961:SF13">
    <property type="entry name" value="TRIBBLES"/>
    <property type="match status" value="1"/>
</dbReference>
<evidence type="ECO:0000259" key="2">
    <source>
        <dbReference type="PROSITE" id="PS50011"/>
    </source>
</evidence>
<dbReference type="OrthoDB" id="410920at2759"/>
<dbReference type="SUPFAM" id="SSF56112">
    <property type="entry name" value="Protein kinase-like (PK-like)"/>
    <property type="match status" value="1"/>
</dbReference>
<dbReference type="Gene3D" id="1.10.510.10">
    <property type="entry name" value="Transferase(Phosphotransferase) domain 1"/>
    <property type="match status" value="1"/>
</dbReference>
<evidence type="ECO:0000313" key="4">
    <source>
        <dbReference type="Proteomes" id="UP000494206"/>
    </source>
</evidence>
<reference evidence="3 4" key="1">
    <citation type="submission" date="2020-04" db="EMBL/GenBank/DDBJ databases">
        <authorList>
            <person name="Laetsch R D."/>
            <person name="Stevens L."/>
            <person name="Kumar S."/>
            <person name="Blaxter L. M."/>
        </authorList>
    </citation>
    <scope>NUCLEOTIDE SEQUENCE [LARGE SCALE GENOMIC DNA]</scope>
</reference>
<evidence type="ECO:0000256" key="1">
    <source>
        <dbReference type="SAM" id="MobiDB-lite"/>
    </source>
</evidence>
<feature type="region of interest" description="Disordered" evidence="1">
    <location>
        <begin position="297"/>
        <end position="336"/>
    </location>
</feature>
<organism evidence="3 4">
    <name type="scientific">Caenorhabditis bovis</name>
    <dbReference type="NCBI Taxonomy" id="2654633"/>
    <lineage>
        <taxon>Eukaryota</taxon>
        <taxon>Metazoa</taxon>
        <taxon>Ecdysozoa</taxon>
        <taxon>Nematoda</taxon>
        <taxon>Chromadorea</taxon>
        <taxon>Rhabditida</taxon>
        <taxon>Rhabditina</taxon>
        <taxon>Rhabditomorpha</taxon>
        <taxon>Rhabditoidea</taxon>
        <taxon>Rhabditidae</taxon>
        <taxon>Peloderinae</taxon>
        <taxon>Caenorhabditis</taxon>
    </lineage>
</organism>
<dbReference type="GO" id="GO:0005634">
    <property type="term" value="C:nucleus"/>
    <property type="evidence" value="ECO:0007669"/>
    <property type="project" value="TreeGrafter"/>
</dbReference>
<name>A0A8S1F2K9_9PELO</name>
<dbReference type="SMART" id="SM00220">
    <property type="entry name" value="S_TKc"/>
    <property type="match status" value="1"/>
</dbReference>
<accession>A0A8S1F2K9</accession>
<dbReference type="GO" id="GO:0031434">
    <property type="term" value="F:mitogen-activated protein kinase kinase binding"/>
    <property type="evidence" value="ECO:0007669"/>
    <property type="project" value="TreeGrafter"/>
</dbReference>
<dbReference type="GO" id="GO:0005524">
    <property type="term" value="F:ATP binding"/>
    <property type="evidence" value="ECO:0007669"/>
    <property type="project" value="InterPro"/>
</dbReference>
<feature type="domain" description="Protein kinase" evidence="2">
    <location>
        <begin position="343"/>
        <end position="615"/>
    </location>
</feature>
<sequence>MGGNEERNSVSRKRNFIPRLESLEGNPNQEDEHEGSSSKIPATEETHAIFSQSSSTSSASPSSFIPAIVSNSDETTETESTENATPGNEKTANPASSTTKRSHRSTRNSAPGSRAANSRALAHRASRLESSRASSVRESNSEEETANQERTNERCRYSITIRIPTGVIETLIVESRTNNANYLNARTVATEAANFFAKRVACSSYTTVSLVYSLLNSMVDAIVFSSSFHHLNNVLPPPFEQLVTEAIEAYTQHTTRGIHLPSMVAAARRTDPFFPLRQNMPQRYQRSFSRVVGTLGYSTSENQRQRPQEAEQQNSASRPETDNAGTSTEDVQVNKKLNTNERIEKFIIQGCGPTAKAIDIHTRRIYLATIVTDQRKENIEKLTERINNCYDYASSLPRNFPDIKNLVLPRECRMIVSKGRNIYFTPCSKMTVHHYVAERGHNLTEREALDIFRGIVDIVFFCHKIGIILKEIKARKLGLVRNETVFTVNLETIADCLLLDNIEDDQVSCRIACPAYVAPERIFLSPTHPTYSGRSADIWTMGITLYTMLFGKYPFFGKTPQSVFRSILSNRLTFPENSLEETTIQLVKRMLEKNPSARPTIDEINEMDLNCLRYYPCRSKHVIAVSNARNQIRRLLLDCYENARECRRAVCLEHISVKQMFEIITYLNRKRYKQVDNLIPLINYHERLEETSKRFARLNFPCPIRITRGIVDDESEKMFKIRCMSLYTDFEYSILNARLAQINKLIKKERTGKIVVTPFDGDVELPDVIELDHLPLEILMPPEIHIPRPGLIIKKNSVADRVYNMLHFHNALQFPLVKHNGQALRFSDQIYLDLEA</sequence>
<keyword evidence="4" id="KW-1185">Reference proteome</keyword>
<dbReference type="EMBL" id="CADEPM010000010">
    <property type="protein sequence ID" value="CAB3410165.1"/>
    <property type="molecule type" value="Genomic_DNA"/>
</dbReference>
<protein>
    <recommendedName>
        <fullName evidence="2">Protein kinase domain-containing protein</fullName>
    </recommendedName>
</protein>
<gene>
    <name evidence="3" type="ORF">CBOVIS_LOCUS11724</name>
</gene>
<feature type="compositionally biased region" description="Low complexity" evidence="1">
    <location>
        <begin position="107"/>
        <end position="120"/>
    </location>
</feature>
<proteinExistence type="predicted"/>
<dbReference type="GO" id="GO:0004672">
    <property type="term" value="F:protein kinase activity"/>
    <property type="evidence" value="ECO:0007669"/>
    <property type="project" value="InterPro"/>
</dbReference>
<dbReference type="PROSITE" id="PS50011">
    <property type="entry name" value="PROTEIN_KINASE_DOM"/>
    <property type="match status" value="1"/>
</dbReference>
<dbReference type="AlphaFoldDB" id="A0A8S1F2K9"/>
<dbReference type="Pfam" id="PF00069">
    <property type="entry name" value="Pkinase"/>
    <property type="match status" value="1"/>
</dbReference>
<dbReference type="GO" id="GO:0032436">
    <property type="term" value="P:positive regulation of proteasomal ubiquitin-dependent protein catabolic process"/>
    <property type="evidence" value="ECO:0007669"/>
    <property type="project" value="TreeGrafter"/>
</dbReference>
<evidence type="ECO:0000313" key="3">
    <source>
        <dbReference type="EMBL" id="CAB3410165.1"/>
    </source>
</evidence>
<comment type="caution">
    <text evidence="3">The sequence shown here is derived from an EMBL/GenBank/DDBJ whole genome shotgun (WGS) entry which is preliminary data.</text>
</comment>
<dbReference type="Proteomes" id="UP000494206">
    <property type="component" value="Unassembled WGS sequence"/>
</dbReference>
<feature type="compositionally biased region" description="Polar residues" evidence="1">
    <location>
        <begin position="310"/>
        <end position="336"/>
    </location>
</feature>
<dbReference type="InterPro" id="IPR024104">
    <property type="entry name" value="Tribbles/Ser_Thr_kinase_40"/>
</dbReference>
<feature type="region of interest" description="Disordered" evidence="1">
    <location>
        <begin position="1"/>
        <end position="152"/>
    </location>
</feature>
<feature type="compositionally biased region" description="Polar residues" evidence="1">
    <location>
        <begin position="83"/>
        <end position="95"/>
    </location>
</feature>
<feature type="compositionally biased region" description="Low complexity" evidence="1">
    <location>
        <begin position="48"/>
        <end position="70"/>
    </location>
</feature>
<dbReference type="InterPro" id="IPR000719">
    <property type="entry name" value="Prot_kinase_dom"/>
</dbReference>
<dbReference type="PANTHER" id="PTHR22961">
    <property type="entry name" value="SER/THR PROTEIN KINASE-TRB"/>
    <property type="match status" value="1"/>
</dbReference>
<dbReference type="InterPro" id="IPR011009">
    <property type="entry name" value="Kinase-like_dom_sf"/>
</dbReference>